<protein>
    <submittedName>
        <fullName evidence="3">Glycosyl transferase, family 2</fullName>
    </submittedName>
</protein>
<evidence type="ECO:0000313" key="4">
    <source>
        <dbReference type="Proteomes" id="UP000002372"/>
    </source>
</evidence>
<dbReference type="PANTHER" id="PTHR43630:SF2">
    <property type="entry name" value="GLYCOSYLTRANSFERASE"/>
    <property type="match status" value="1"/>
</dbReference>
<sequence length="256" mass="28851">MIKMASLSLIIITKNEAHNIAKCINSTQGIAEEVIVFDSGSTDGTQEICRQLGARVYETDWPGFGPQKNRALQEAAGEWILSLDADEQLSPELKEEIITILNGEHNNAVSYSIPRKSSYCGQFMKHSGWWPDRVVRLFKKSAGKFTDDIVHERVIFSGKLAELKGCIIHNSIVSIEQSIEKMNSYSTSGSMRLTELGVRTSITRAIFKGLWAFFRTYILRLGILDGRMGFILAVANAEGVYYRHVKTWVRQRDQSK</sequence>
<dbReference type="CAZy" id="GT2">
    <property type="family name" value="Glycosyltransferase Family 2"/>
</dbReference>
<name>D6CLM0_THIA3</name>
<dbReference type="CDD" id="cd02511">
    <property type="entry name" value="Beta4Glucosyltransferase"/>
    <property type="match status" value="1"/>
</dbReference>
<gene>
    <name evidence="3" type="ordered locus">THI_2839</name>
</gene>
<dbReference type="GO" id="GO:0016740">
    <property type="term" value="F:transferase activity"/>
    <property type="evidence" value="ECO:0007669"/>
    <property type="project" value="UniProtKB-KW"/>
</dbReference>
<dbReference type="Gene3D" id="3.90.550.10">
    <property type="entry name" value="Spore Coat Polysaccharide Biosynthesis Protein SpsA, Chain A"/>
    <property type="match status" value="1"/>
</dbReference>
<comment type="similarity">
    <text evidence="1">Belongs to the glycosyltransferase 2 family. WaaE/KdtX subfamily.</text>
</comment>
<dbReference type="InterPro" id="IPR029044">
    <property type="entry name" value="Nucleotide-diphossugar_trans"/>
</dbReference>
<evidence type="ECO:0000259" key="2">
    <source>
        <dbReference type="Pfam" id="PF00535"/>
    </source>
</evidence>
<organism evidence="3 4">
    <name type="scientific">Thiomonas arsenitoxydans (strain DSM 22701 / CIP 110005 / 3As)</name>
    <dbReference type="NCBI Taxonomy" id="426114"/>
    <lineage>
        <taxon>Bacteria</taxon>
        <taxon>Pseudomonadati</taxon>
        <taxon>Pseudomonadota</taxon>
        <taxon>Betaproteobacteria</taxon>
        <taxon>Burkholderiales</taxon>
        <taxon>Thiomonas</taxon>
    </lineage>
</organism>
<dbReference type="Proteomes" id="UP000002372">
    <property type="component" value="Chromosome"/>
</dbReference>
<feature type="domain" description="Glycosyltransferase 2-like" evidence="2">
    <location>
        <begin position="8"/>
        <end position="155"/>
    </location>
</feature>
<dbReference type="EMBL" id="FP475956">
    <property type="protein sequence ID" value="CAZ89448.1"/>
    <property type="molecule type" value="Genomic_DNA"/>
</dbReference>
<reference evidence="4" key="2">
    <citation type="journal article" date="2010" name="PLoS Genet.">
        <title>Structure, function, and evolution of the Thiomonas spp. genome.</title>
        <authorList>
            <person name="Arsene-Ploetze F."/>
            <person name="Koechler S."/>
            <person name="Marchal M."/>
            <person name="Coppee J.Y."/>
            <person name="Chandler M."/>
            <person name="Bonnefoy V."/>
            <person name="Brochier-Armanet C."/>
            <person name="Barakat M."/>
            <person name="Barbe V."/>
            <person name="Battaglia-Brunet F."/>
            <person name="Bruneel O."/>
            <person name="Bryan C.G."/>
            <person name="Cleiss-Arnold J."/>
            <person name="Cruveiller S."/>
            <person name="Erhardt M."/>
            <person name="Heinrich-Salmeron A."/>
            <person name="Hommais F."/>
            <person name="Joulian C."/>
            <person name="Krin E."/>
            <person name="Lieutaud A."/>
            <person name="Lievremont D."/>
            <person name="Michel C."/>
            <person name="Muller D."/>
            <person name="Ortet P."/>
            <person name="Proux C."/>
            <person name="Siguier P."/>
            <person name="Roche D."/>
            <person name="Rouy Z."/>
            <person name="Salvignol G."/>
            <person name="Slyemi D."/>
            <person name="Talla E."/>
            <person name="Weiss S."/>
            <person name="Weissenbach J."/>
            <person name="Medigue C."/>
            <person name="Bertin P.N."/>
        </authorList>
    </citation>
    <scope>NUCLEOTIDE SEQUENCE [LARGE SCALE GENOMIC DNA]</scope>
    <source>
        <strain evidence="4">DSM 22701 / CIP 110005 / 3As</strain>
    </source>
</reference>
<dbReference type="SUPFAM" id="SSF53448">
    <property type="entry name" value="Nucleotide-diphospho-sugar transferases"/>
    <property type="match status" value="1"/>
</dbReference>
<dbReference type="HOGENOM" id="CLU_065962_1_0_4"/>
<dbReference type="eggNOG" id="COG0463">
    <property type="taxonomic scope" value="Bacteria"/>
</dbReference>
<dbReference type="KEGG" id="thi:THI_2839"/>
<reference key="1">
    <citation type="submission" date="2009-07" db="EMBL/GenBank/DDBJ databases">
        <authorList>
            <person name="Genoscope - CEA"/>
        </authorList>
    </citation>
    <scope>NUCLEOTIDE SEQUENCE</scope>
    <source>
        <strain>3As</strain>
    </source>
</reference>
<dbReference type="PANTHER" id="PTHR43630">
    <property type="entry name" value="POLY-BETA-1,6-N-ACETYL-D-GLUCOSAMINE SYNTHASE"/>
    <property type="match status" value="1"/>
</dbReference>
<dbReference type="InterPro" id="IPR001173">
    <property type="entry name" value="Glyco_trans_2-like"/>
</dbReference>
<dbReference type="Pfam" id="PF00535">
    <property type="entry name" value="Glycos_transf_2"/>
    <property type="match status" value="1"/>
</dbReference>
<keyword evidence="3" id="KW-0808">Transferase</keyword>
<dbReference type="AlphaFoldDB" id="D6CLM0"/>
<proteinExistence type="inferred from homology"/>
<evidence type="ECO:0000313" key="3">
    <source>
        <dbReference type="EMBL" id="CAZ89448.1"/>
    </source>
</evidence>
<evidence type="ECO:0000256" key="1">
    <source>
        <dbReference type="ARBA" id="ARBA00038494"/>
    </source>
</evidence>
<accession>D6CLM0</accession>